<keyword evidence="2" id="KW-1185">Reference proteome</keyword>
<dbReference type="Proteomes" id="UP000766486">
    <property type="component" value="Unassembled WGS sequence"/>
</dbReference>
<sequence>MNRERLPAHILFEPYCILCRNTVPGTGKEERDIEPWEEEVLCFTHIPSSDDPSRHRGLMYLIRVPLASQPHFSAPDNIQHELDKVERKLCPGAKHGCCSQQLIANLVHLPCLKLMNRVFHHSWLGRIQLIFLFLVEHHFRVHQVRLQGFKILSLAFENPTPTPKTQNLLWGPQTPISPGSKWSLIDMSISGYSALPIRGNPNSRYIQYLPFDFDDGNRHSLTVYSTSSSTTCIQVDGDPQKRLGRPSTDSCPITFELEPYETIRSIHLTTGYISTCDLEKTHYVSGVFSDAMKSDSGILQALGMMWQPIPVDSLGDAPVPAIPALKRLEPRKFLLGRYPRDPYLTKVSFHGANTLHIQNFGCRCVGILAEMPDSSRIILGQWDSSRKESISALYEKRHGPLDIITFVFSGGDDEHRYVENITLQDSEEAKPQLTWSNLRA</sequence>
<feature type="non-terminal residue" evidence="1">
    <location>
        <position position="440"/>
    </location>
</feature>
<comment type="caution">
    <text evidence="1">The sequence shown here is derived from an EMBL/GenBank/DDBJ whole genome shotgun (WGS) entry which is preliminary data.</text>
</comment>
<accession>A0ABY6U6W2</accession>
<evidence type="ECO:0000313" key="1">
    <source>
        <dbReference type="EMBL" id="VUC25632.1"/>
    </source>
</evidence>
<proteinExistence type="predicted"/>
<gene>
    <name evidence="1" type="ORF">CLO192961_LOCUS172253</name>
</gene>
<evidence type="ECO:0000313" key="2">
    <source>
        <dbReference type="Proteomes" id="UP000766486"/>
    </source>
</evidence>
<protein>
    <submittedName>
        <fullName evidence="1">Uncharacterized protein</fullName>
    </submittedName>
</protein>
<reference evidence="1 2" key="1">
    <citation type="submission" date="2019-06" db="EMBL/GenBank/DDBJ databases">
        <authorList>
            <person name="Broberg M."/>
        </authorList>
    </citation>
    <scope>NUCLEOTIDE SEQUENCE [LARGE SCALE GENOMIC DNA]</scope>
</reference>
<name>A0ABY6U6W2_BIOOC</name>
<organism evidence="1 2">
    <name type="scientific">Bionectria ochroleuca</name>
    <name type="common">Gliocladium roseum</name>
    <dbReference type="NCBI Taxonomy" id="29856"/>
    <lineage>
        <taxon>Eukaryota</taxon>
        <taxon>Fungi</taxon>
        <taxon>Dikarya</taxon>
        <taxon>Ascomycota</taxon>
        <taxon>Pezizomycotina</taxon>
        <taxon>Sordariomycetes</taxon>
        <taxon>Hypocreomycetidae</taxon>
        <taxon>Hypocreales</taxon>
        <taxon>Bionectriaceae</taxon>
        <taxon>Clonostachys</taxon>
    </lineage>
</organism>
<dbReference type="EMBL" id="CABFNS010000737">
    <property type="protein sequence ID" value="VUC25632.1"/>
    <property type="molecule type" value="Genomic_DNA"/>
</dbReference>